<dbReference type="GO" id="GO:0006120">
    <property type="term" value="P:mitochondrial electron transport, NADH to ubiquinone"/>
    <property type="evidence" value="ECO:0007669"/>
    <property type="project" value="TreeGrafter"/>
</dbReference>
<evidence type="ECO:0000256" key="4">
    <source>
        <dbReference type="ARBA" id="ARBA00012944"/>
    </source>
</evidence>
<evidence type="ECO:0000256" key="1">
    <source>
        <dbReference type="ARBA" id="ARBA00003257"/>
    </source>
</evidence>
<feature type="transmembrane region" description="Helical" evidence="19">
    <location>
        <begin position="12"/>
        <end position="38"/>
    </location>
</feature>
<comment type="function">
    <text evidence="1">Core subunit of the mitochondrial membrane respiratory chain NADH dehydrogenase (Complex I) that is believed to belong to the minimal assembly required for catalysis. Complex I functions in the transfer of electrons from NADH to the respiratory chain. The immediate electron acceptor for the enzyme is believed to be ubiquinone.</text>
</comment>
<gene>
    <name evidence="21" type="primary">ND2</name>
</gene>
<keyword evidence="7" id="KW-0679">Respiratory chain</keyword>
<evidence type="ECO:0000259" key="20">
    <source>
        <dbReference type="Pfam" id="PF00361"/>
    </source>
</evidence>
<keyword evidence="10" id="KW-1278">Translocase</keyword>
<comment type="catalytic activity">
    <reaction evidence="18">
        <text>a ubiquinone + NADH + 5 H(+)(in) = a ubiquinol + NAD(+) + 4 H(+)(out)</text>
        <dbReference type="Rhea" id="RHEA:29091"/>
        <dbReference type="Rhea" id="RHEA-COMP:9565"/>
        <dbReference type="Rhea" id="RHEA-COMP:9566"/>
        <dbReference type="ChEBI" id="CHEBI:15378"/>
        <dbReference type="ChEBI" id="CHEBI:16389"/>
        <dbReference type="ChEBI" id="CHEBI:17976"/>
        <dbReference type="ChEBI" id="CHEBI:57540"/>
        <dbReference type="ChEBI" id="CHEBI:57945"/>
        <dbReference type="EC" id="7.1.1.2"/>
    </reaction>
</comment>
<name>A0A8K2AU08_9HEMI</name>
<keyword evidence="16 19" id="KW-0472">Membrane</keyword>
<dbReference type="EMBL" id="MG813495">
    <property type="protein sequence ID" value="UGK73347.1"/>
    <property type="molecule type" value="Genomic_DNA"/>
</dbReference>
<keyword evidence="14" id="KW-0830">Ubiquinone</keyword>
<dbReference type="AlphaFoldDB" id="A0A8K2AU08"/>
<evidence type="ECO:0000256" key="15">
    <source>
        <dbReference type="ARBA" id="ARBA00023128"/>
    </source>
</evidence>
<feature type="transmembrane region" description="Helical" evidence="19">
    <location>
        <begin position="59"/>
        <end position="78"/>
    </location>
</feature>
<dbReference type="PANTHER" id="PTHR46552">
    <property type="entry name" value="NADH-UBIQUINONE OXIDOREDUCTASE CHAIN 2"/>
    <property type="match status" value="1"/>
</dbReference>
<comment type="similarity">
    <text evidence="3">Belongs to the complex I subunit 2 family.</text>
</comment>
<sequence>MSLNSYNMMFTSIMILGVMISLSSNNLFMIWLGLEITFMSFMPTLSKSTKLMSHSSMKYFIIQSISSLMMMLGMLMMLNDLMHTNFILMFSLIIKIALAPFHTWLIMIIDNMNVNSMFMLITIMKFPLINLISIMMMKFDLLCMFSMICSSLCSLNQTSIRKLIAYSSVFNMGLLMPSLMMNSSWINFMTIYSLILLSMFILINKCNINFINQTLINEHSIMLKINMFILLISMGGMPPLMGFTLKLIIIEKLTMVNNYMMIMTISITSVIMMFIYIRLSFLIIMFSSIKNKWNLNIINKNSMIIFIMNLTWFPILILMKCMT</sequence>
<evidence type="ECO:0000256" key="3">
    <source>
        <dbReference type="ARBA" id="ARBA00007012"/>
    </source>
</evidence>
<keyword evidence="6" id="KW-0813">Transport</keyword>
<evidence type="ECO:0000313" key="21">
    <source>
        <dbReference type="EMBL" id="UGK73347.1"/>
    </source>
</evidence>
<feature type="transmembrane region" description="Helical" evidence="19">
    <location>
        <begin position="301"/>
        <end position="319"/>
    </location>
</feature>
<feature type="transmembrane region" description="Helical" evidence="19">
    <location>
        <begin position="84"/>
        <end position="105"/>
    </location>
</feature>
<keyword evidence="11" id="KW-0249">Electron transport</keyword>
<dbReference type="EC" id="7.1.1.2" evidence="4"/>
<evidence type="ECO:0000256" key="16">
    <source>
        <dbReference type="ARBA" id="ARBA00023136"/>
    </source>
</evidence>
<keyword evidence="13" id="KW-0520">NAD</keyword>
<evidence type="ECO:0000256" key="5">
    <source>
        <dbReference type="ARBA" id="ARBA00021008"/>
    </source>
</evidence>
<geneLocation type="mitochondrion" evidence="21"/>
<feature type="domain" description="NADH:quinone oxidoreductase/Mrp antiporter transmembrane" evidence="20">
    <location>
        <begin position="24"/>
        <end position="81"/>
    </location>
</feature>
<protein>
    <recommendedName>
        <fullName evidence="5">NADH-ubiquinone oxidoreductase chain 2</fullName>
        <ecNumber evidence="4">7.1.1.2</ecNumber>
    </recommendedName>
    <alternativeName>
        <fullName evidence="17">NADH dehydrogenase subunit 2</fullName>
    </alternativeName>
</protein>
<dbReference type="GO" id="GO:0005743">
    <property type="term" value="C:mitochondrial inner membrane"/>
    <property type="evidence" value="ECO:0007669"/>
    <property type="project" value="UniProtKB-SubCell"/>
</dbReference>
<evidence type="ECO:0000256" key="8">
    <source>
        <dbReference type="ARBA" id="ARBA00022692"/>
    </source>
</evidence>
<proteinExistence type="inferred from homology"/>
<dbReference type="GO" id="GO:0008137">
    <property type="term" value="F:NADH dehydrogenase (ubiquinone) activity"/>
    <property type="evidence" value="ECO:0007669"/>
    <property type="project" value="UniProtKB-EC"/>
</dbReference>
<evidence type="ECO:0000256" key="2">
    <source>
        <dbReference type="ARBA" id="ARBA00004448"/>
    </source>
</evidence>
<keyword evidence="8 19" id="KW-0812">Transmembrane</keyword>
<evidence type="ECO:0000256" key="6">
    <source>
        <dbReference type="ARBA" id="ARBA00022448"/>
    </source>
</evidence>
<feature type="transmembrane region" description="Helical" evidence="19">
    <location>
        <begin position="185"/>
        <end position="204"/>
    </location>
</feature>
<evidence type="ECO:0000256" key="14">
    <source>
        <dbReference type="ARBA" id="ARBA00023075"/>
    </source>
</evidence>
<evidence type="ECO:0000256" key="18">
    <source>
        <dbReference type="ARBA" id="ARBA00049551"/>
    </source>
</evidence>
<reference evidence="21" key="1">
    <citation type="submission" date="2018-01" db="EMBL/GenBank/DDBJ databases">
        <authorList>
            <person name="Dai R.H."/>
            <person name="Wang J.J."/>
        </authorList>
    </citation>
    <scope>NUCLEOTIDE SEQUENCE</scope>
</reference>
<organism evidence="21">
    <name type="scientific">Mesargus serrata</name>
    <dbReference type="NCBI Taxonomy" id="2901391"/>
    <lineage>
        <taxon>Eukaryota</taxon>
        <taxon>Metazoa</taxon>
        <taxon>Ecdysozoa</taxon>
        <taxon>Arthropoda</taxon>
        <taxon>Hexapoda</taxon>
        <taxon>Insecta</taxon>
        <taxon>Pterygota</taxon>
        <taxon>Neoptera</taxon>
        <taxon>Paraneoptera</taxon>
        <taxon>Hemiptera</taxon>
        <taxon>Auchenorrhyncha</taxon>
        <taxon>Membracoidea</taxon>
        <taxon>Cicadellidae</taxon>
        <taxon>Ulopinae</taxon>
        <taxon>Mesargus</taxon>
    </lineage>
</organism>
<feature type="transmembrane region" description="Helical" evidence="19">
    <location>
        <begin position="261"/>
        <end position="289"/>
    </location>
</feature>
<evidence type="ECO:0000256" key="9">
    <source>
        <dbReference type="ARBA" id="ARBA00022792"/>
    </source>
</evidence>
<evidence type="ECO:0000256" key="10">
    <source>
        <dbReference type="ARBA" id="ARBA00022967"/>
    </source>
</evidence>
<feature type="transmembrane region" description="Helical" evidence="19">
    <location>
        <begin position="225"/>
        <end position="249"/>
    </location>
</feature>
<evidence type="ECO:0000256" key="7">
    <source>
        <dbReference type="ARBA" id="ARBA00022660"/>
    </source>
</evidence>
<feature type="transmembrane region" description="Helical" evidence="19">
    <location>
        <begin position="117"/>
        <end position="137"/>
    </location>
</feature>
<keyword evidence="12 19" id="KW-1133">Transmembrane helix</keyword>
<feature type="domain" description="NADH:quinone oxidoreductase/Mrp antiporter transmembrane" evidence="20">
    <location>
        <begin position="82"/>
        <end position="271"/>
    </location>
</feature>
<evidence type="ECO:0000256" key="17">
    <source>
        <dbReference type="ARBA" id="ARBA00031028"/>
    </source>
</evidence>
<evidence type="ECO:0000256" key="12">
    <source>
        <dbReference type="ARBA" id="ARBA00022989"/>
    </source>
</evidence>
<keyword evidence="15 21" id="KW-0496">Mitochondrion</keyword>
<dbReference type="PANTHER" id="PTHR46552:SF1">
    <property type="entry name" value="NADH-UBIQUINONE OXIDOREDUCTASE CHAIN 2"/>
    <property type="match status" value="1"/>
</dbReference>
<keyword evidence="9" id="KW-0999">Mitochondrion inner membrane</keyword>
<accession>A0A8K2AU08</accession>
<evidence type="ECO:0000256" key="11">
    <source>
        <dbReference type="ARBA" id="ARBA00022982"/>
    </source>
</evidence>
<dbReference type="InterPro" id="IPR050175">
    <property type="entry name" value="Complex_I_Subunit_2"/>
</dbReference>
<dbReference type="InterPro" id="IPR001750">
    <property type="entry name" value="ND/Mrp_TM"/>
</dbReference>
<dbReference type="Pfam" id="PF00361">
    <property type="entry name" value="Proton_antipo_M"/>
    <property type="match status" value="2"/>
</dbReference>
<evidence type="ECO:0000256" key="19">
    <source>
        <dbReference type="SAM" id="Phobius"/>
    </source>
</evidence>
<comment type="subcellular location">
    <subcellularLocation>
        <location evidence="2">Mitochondrion inner membrane</location>
        <topology evidence="2">Multi-pass membrane protein</topology>
    </subcellularLocation>
</comment>
<evidence type="ECO:0000256" key="13">
    <source>
        <dbReference type="ARBA" id="ARBA00023027"/>
    </source>
</evidence>